<sequence>MSQNFEHGDDGVPQSPHHYPPIAPNVSKSNDAQDQAQLEVIDGSEAIFNMYLEMSLREDKEVVESWNQDSKTILFSGLFSATVAAALGSSLPGPMNLALGQSVTYTRHIYSILAHKYSDADADNLYFELFGDSDDSKFLGLSITLWYSSLVISLTCALLAILLQHWARRYLKAVRQRDAAYEQARNREFLADGIHDSGIALLLDAMWASHQLSFMLFILGLLMLFFDTAAGATFFVVLIWSLVWTCLYLWVSITGIFRENSPYSTPFSSIMRRLFRLKSVHTRAAPSSRVERTLRTRKMTEESARDLDGRILKWTFTFLNQDHEFERFFASIPDFCDSRAVTNPVGLLRELNGDENKPSHKLSQALIWLMHRTVTTHLISEPTRQQRINICTRAIDAVPALVSWSILRRVFGEWGGLLGSVDFGGAVLAAVRTGGDDNSDQRTVFYAQCIVAIVIARARPGVHDWSWINLTTQFLTSDMKLWVYLSQPTLQGYLERGYRAPVQIANLIFVTRVILQFYSQHRGDTSQDTFDISSKTIIELSSNIDVRDVPLEMRHEYCDLWNGLVRLARIEAQDLTGSYTPKIAASTILGHLCKSHIALHEITDTSLSYSSDDDDLSSPLGSYPLCSIQNRRTPPQTPCLNTTNHTLADTPSPRLSLSAPQNSILANAADATEGATAGLAVAPSPPKPPSPSVDAHSLVKTTNIQESHGQTGTPPSIAIDSLLLSPSDAPVVQPDRLGYPSLAPEAEPSTVSETMPLFRYEEDDA</sequence>
<feature type="region of interest" description="Disordered" evidence="1">
    <location>
        <begin position="626"/>
        <end position="658"/>
    </location>
</feature>
<dbReference type="AlphaFoldDB" id="A0AAD4Q8I5"/>
<keyword evidence="2" id="KW-1133">Transmembrane helix</keyword>
<feature type="domain" description="DUF6535" evidence="3">
    <location>
        <begin position="50"/>
        <end position="226"/>
    </location>
</feature>
<keyword evidence="5" id="KW-1185">Reference proteome</keyword>
<gene>
    <name evidence="4" type="ORF">EDB92DRAFT_1948871</name>
</gene>
<protein>
    <recommendedName>
        <fullName evidence="3">DUF6535 domain-containing protein</fullName>
    </recommendedName>
</protein>
<feature type="compositionally biased region" description="Basic and acidic residues" evidence="1">
    <location>
        <begin position="1"/>
        <end position="10"/>
    </location>
</feature>
<feature type="transmembrane region" description="Helical" evidence="2">
    <location>
        <begin position="207"/>
        <end position="226"/>
    </location>
</feature>
<evidence type="ECO:0000259" key="3">
    <source>
        <dbReference type="Pfam" id="PF20153"/>
    </source>
</evidence>
<dbReference type="Proteomes" id="UP001201163">
    <property type="component" value="Unassembled WGS sequence"/>
</dbReference>
<accession>A0AAD4Q8I5</accession>
<proteinExistence type="predicted"/>
<feature type="region of interest" description="Disordered" evidence="1">
    <location>
        <begin position="731"/>
        <end position="765"/>
    </location>
</feature>
<feature type="compositionally biased region" description="Polar residues" evidence="1">
    <location>
        <begin position="627"/>
        <end position="658"/>
    </location>
</feature>
<feature type="transmembrane region" description="Helical" evidence="2">
    <location>
        <begin position="232"/>
        <end position="251"/>
    </location>
</feature>
<feature type="transmembrane region" description="Helical" evidence="2">
    <location>
        <begin position="145"/>
        <end position="167"/>
    </location>
</feature>
<evidence type="ECO:0000256" key="1">
    <source>
        <dbReference type="SAM" id="MobiDB-lite"/>
    </source>
</evidence>
<organism evidence="4 5">
    <name type="scientific">Lactarius akahatsu</name>
    <dbReference type="NCBI Taxonomy" id="416441"/>
    <lineage>
        <taxon>Eukaryota</taxon>
        <taxon>Fungi</taxon>
        <taxon>Dikarya</taxon>
        <taxon>Basidiomycota</taxon>
        <taxon>Agaricomycotina</taxon>
        <taxon>Agaricomycetes</taxon>
        <taxon>Russulales</taxon>
        <taxon>Russulaceae</taxon>
        <taxon>Lactarius</taxon>
    </lineage>
</organism>
<comment type="caution">
    <text evidence="4">The sequence shown here is derived from an EMBL/GenBank/DDBJ whole genome shotgun (WGS) entry which is preliminary data.</text>
</comment>
<evidence type="ECO:0000313" key="5">
    <source>
        <dbReference type="Proteomes" id="UP001201163"/>
    </source>
</evidence>
<dbReference type="InterPro" id="IPR045338">
    <property type="entry name" value="DUF6535"/>
</dbReference>
<reference evidence="4" key="1">
    <citation type="submission" date="2022-01" db="EMBL/GenBank/DDBJ databases">
        <title>Comparative genomics reveals a dynamic genome evolution in the ectomycorrhizal milk-cap (Lactarius) mushrooms.</title>
        <authorList>
            <consortium name="DOE Joint Genome Institute"/>
            <person name="Lebreton A."/>
            <person name="Tang N."/>
            <person name="Kuo A."/>
            <person name="LaButti K."/>
            <person name="Drula E."/>
            <person name="Barry K."/>
            <person name="Clum A."/>
            <person name="Lipzen A."/>
            <person name="Mousain D."/>
            <person name="Ng V."/>
            <person name="Wang R."/>
            <person name="Wang X."/>
            <person name="Dai Y."/>
            <person name="Henrissat B."/>
            <person name="Grigoriev I.V."/>
            <person name="Guerin-Laguette A."/>
            <person name="Yu F."/>
            <person name="Martin F.M."/>
        </authorList>
    </citation>
    <scope>NUCLEOTIDE SEQUENCE</scope>
    <source>
        <strain evidence="4">QP</strain>
    </source>
</reference>
<keyword evidence="2" id="KW-0812">Transmembrane</keyword>
<name>A0AAD4Q8I5_9AGAM</name>
<dbReference type="Pfam" id="PF20153">
    <property type="entry name" value="DUF6535"/>
    <property type="match status" value="1"/>
</dbReference>
<dbReference type="EMBL" id="JAKELL010000051">
    <property type="protein sequence ID" value="KAH8986851.1"/>
    <property type="molecule type" value="Genomic_DNA"/>
</dbReference>
<evidence type="ECO:0000256" key="2">
    <source>
        <dbReference type="SAM" id="Phobius"/>
    </source>
</evidence>
<feature type="region of interest" description="Disordered" evidence="1">
    <location>
        <begin position="1"/>
        <end position="33"/>
    </location>
</feature>
<evidence type="ECO:0000313" key="4">
    <source>
        <dbReference type="EMBL" id="KAH8986851.1"/>
    </source>
</evidence>
<keyword evidence="2" id="KW-0472">Membrane</keyword>